<organism evidence="4 5">
    <name type="scientific">Mycolicibacterium frederiksbergense</name>
    <dbReference type="NCBI Taxonomy" id="117567"/>
    <lineage>
        <taxon>Bacteria</taxon>
        <taxon>Bacillati</taxon>
        <taxon>Actinomycetota</taxon>
        <taxon>Actinomycetes</taxon>
        <taxon>Mycobacteriales</taxon>
        <taxon>Mycobacteriaceae</taxon>
        <taxon>Mycolicibacterium</taxon>
    </lineage>
</organism>
<proteinExistence type="predicted"/>
<geneLocation type="plasmid" evidence="4 5">
    <name>unnamed1</name>
</geneLocation>
<dbReference type="Proteomes" id="UP000501849">
    <property type="component" value="Plasmid unnamed1"/>
</dbReference>
<accession>A0A6H0RZ85</accession>
<dbReference type="InterPro" id="IPR025154">
    <property type="entry name" value="Put_metallopeptidase_dom"/>
</dbReference>
<dbReference type="InterPro" id="IPR018698">
    <property type="entry name" value="VWA-like_dom"/>
</dbReference>
<evidence type="ECO:0000313" key="4">
    <source>
        <dbReference type="EMBL" id="QIV79549.1"/>
    </source>
</evidence>
<evidence type="ECO:0000259" key="3">
    <source>
        <dbReference type="Pfam" id="PF13203"/>
    </source>
</evidence>
<dbReference type="PANTHER" id="PTHR38730:SF1">
    <property type="entry name" value="SLL7028 PROTEIN"/>
    <property type="match status" value="1"/>
</dbReference>
<protein>
    <recommendedName>
        <fullName evidence="6">Metallopeptidase domain-containing protein</fullName>
    </recommendedName>
</protein>
<evidence type="ECO:0000313" key="5">
    <source>
        <dbReference type="Proteomes" id="UP000501849"/>
    </source>
</evidence>
<dbReference type="EMBL" id="CP038797">
    <property type="protein sequence ID" value="QIV79549.1"/>
    <property type="molecule type" value="Genomic_DNA"/>
</dbReference>
<reference evidence="4 5" key="1">
    <citation type="submission" date="2019-04" db="EMBL/GenBank/DDBJ databases">
        <title>Draft, Whole-Genome Sequence of the Anthracene-degrading Mycobacterium frederiksbergense LB501T, Isolated from a Polycyclic Aromatic Hydrocarbon (PAH)-Contaminated Soil.</title>
        <authorList>
            <person name="Augelletti F."/>
        </authorList>
    </citation>
    <scope>NUCLEOTIDE SEQUENCE [LARGE SCALE GENOMIC DNA]</scope>
    <source>
        <strain evidence="4 5">LB 501T</strain>
        <plasmid evidence="4 5">unnamed1</plasmid>
    </source>
</reference>
<feature type="domain" description="VWA-like" evidence="2">
    <location>
        <begin position="298"/>
        <end position="419"/>
    </location>
</feature>
<dbReference type="PANTHER" id="PTHR38730">
    <property type="entry name" value="SLL7028 PROTEIN"/>
    <property type="match status" value="1"/>
</dbReference>
<sequence length="431" mass="45393">MSAMTTQGGVRTLTAEELEAFRVVRLVAFQLMPYYAAGLFSLQPVAAPGLGTWAVDRWWRIYVEPALLIGEDAWTIREASGVLCHELNHLLRLHAERATALPQPYSHYRWNCAADAEINDDLLDAGVELPAGVVTPKAIGCDEHGVAEDYYAHLADDDQADGDTSGGDPSGTEADDDEPGCGSGAGLAPVPGELAPAEAVDGQAGVDDATAGVIRRQIAEAVREAAGSGRGTVPAGLQRWAQGVLTPPKIPWNRKLRAVTRRGCVEAAGRVQFTYTRPSRRQSPGLILPSMRGPKVRVAVVFDTSASMTREDLLAGMSEIRGVLKSAGISGDRLTLLTCDAATGTPQRIRRVEDIVLTGGGGTDMCVGIAAADTLRPPPHVTIVISDGDTPWPARAPRAKLVCVIVGNDQAASRTPQFALTATVPSGAGAE</sequence>
<dbReference type="Pfam" id="PF09967">
    <property type="entry name" value="DUF2201"/>
    <property type="match status" value="1"/>
</dbReference>
<dbReference type="InterPro" id="IPR036465">
    <property type="entry name" value="vWFA_dom_sf"/>
</dbReference>
<feature type="domain" description="Putative metallopeptidase" evidence="3">
    <location>
        <begin position="32"/>
        <end position="292"/>
    </location>
</feature>
<name>A0A6H0RZ85_9MYCO</name>
<evidence type="ECO:0000256" key="1">
    <source>
        <dbReference type="SAM" id="MobiDB-lite"/>
    </source>
</evidence>
<feature type="region of interest" description="Disordered" evidence="1">
    <location>
        <begin position="157"/>
        <end position="192"/>
    </location>
</feature>
<dbReference type="CDD" id="cd00198">
    <property type="entry name" value="vWFA"/>
    <property type="match status" value="1"/>
</dbReference>
<dbReference type="AlphaFoldDB" id="A0A6H0RZ85"/>
<evidence type="ECO:0000259" key="2">
    <source>
        <dbReference type="Pfam" id="PF09967"/>
    </source>
</evidence>
<gene>
    <name evidence="4" type="ORF">EXE63_00420</name>
</gene>
<evidence type="ECO:0008006" key="6">
    <source>
        <dbReference type="Google" id="ProtNLM"/>
    </source>
</evidence>
<keyword evidence="4" id="KW-0614">Plasmid</keyword>
<dbReference type="Pfam" id="PF13203">
    <property type="entry name" value="DUF2201_N"/>
    <property type="match status" value="1"/>
</dbReference>
<dbReference type="KEGG" id="mfre:EXE63_00420"/>
<dbReference type="SUPFAM" id="SSF53300">
    <property type="entry name" value="vWA-like"/>
    <property type="match status" value="1"/>
</dbReference>
<keyword evidence="5" id="KW-1185">Reference proteome</keyword>